<comment type="similarity">
    <text evidence="1 2">Belongs to the peptidase S14 family.</text>
</comment>
<keyword evidence="5" id="KW-1185">Reference proteome</keyword>
<evidence type="ECO:0000313" key="5">
    <source>
        <dbReference type="Proteomes" id="UP000626092"/>
    </source>
</evidence>
<dbReference type="GO" id="GO:0004176">
    <property type="term" value="F:ATP-dependent peptidase activity"/>
    <property type="evidence" value="ECO:0007669"/>
    <property type="project" value="InterPro"/>
</dbReference>
<comment type="caution">
    <text evidence="4">The sequence shown here is derived from an EMBL/GenBank/DDBJ whole genome shotgun (WGS) entry which is preliminary data.</text>
</comment>
<dbReference type="GO" id="GO:0006515">
    <property type="term" value="P:protein quality control for misfolded or incompletely synthesized proteins"/>
    <property type="evidence" value="ECO:0007669"/>
    <property type="project" value="TreeGrafter"/>
</dbReference>
<dbReference type="SUPFAM" id="SSF52096">
    <property type="entry name" value="ClpP/crotonase"/>
    <property type="match status" value="1"/>
</dbReference>
<reference evidence="4" key="1">
    <citation type="submission" date="2019-11" db="EMBL/GenBank/DDBJ databases">
        <authorList>
            <person name="Liu Y."/>
            <person name="Hou J."/>
            <person name="Li T.-Q."/>
            <person name="Guan C.-H."/>
            <person name="Wu X."/>
            <person name="Wu H.-Z."/>
            <person name="Ling F."/>
            <person name="Zhang R."/>
            <person name="Shi X.-G."/>
            <person name="Ren J.-P."/>
            <person name="Chen E.-F."/>
            <person name="Sun J.-M."/>
        </authorList>
    </citation>
    <scope>NUCLEOTIDE SEQUENCE</scope>
    <source>
        <strain evidence="4">Adult_tree_wgs_1</strain>
        <tissue evidence="4">Leaves</tissue>
    </source>
</reference>
<dbReference type="PRINTS" id="PR00127">
    <property type="entry name" value="CLPPROTEASEP"/>
</dbReference>
<evidence type="ECO:0000256" key="3">
    <source>
        <dbReference type="SAM" id="MobiDB-lite"/>
    </source>
</evidence>
<sequence>MATLQFLTTACSNPGGIRPTRPSTTSRGGMRSSKQLMWGGRIRSSLHSGERGGEGARAYMQVPMVIEQSERGERAYDIFSRLLKDRIVCINGPIYDDTAHVVVAQLLFLESDNPSEPIYMYLNSPGGSVFSIRLVKILGLLSSTSLLNMATPWNMMRGRLMIGSVVLNKLLMVERLPLKIEERRQCTFSTFGRYVGDTLKKISHGNRGEGIVDPPTSSYAAGEHTFKIHWKNYNHSRGTTYASGWTDGQEGHCKVCFGGQGLGHDNFQPRDMNSLDLISMEYGRQALIMASKSK</sequence>
<dbReference type="InterPro" id="IPR029045">
    <property type="entry name" value="ClpP/crotonase-like_dom_sf"/>
</dbReference>
<proteinExistence type="inferred from homology"/>
<dbReference type="InterPro" id="IPR001907">
    <property type="entry name" value="ClpP"/>
</dbReference>
<dbReference type="InterPro" id="IPR023562">
    <property type="entry name" value="ClpP/TepA"/>
</dbReference>
<accession>A0A834H435</accession>
<name>A0A834H435_RHOSS</name>
<dbReference type="PANTHER" id="PTHR10381:SF11">
    <property type="entry name" value="ATP-DEPENDENT CLP PROTEASE PROTEOLYTIC SUBUNIT, MITOCHONDRIAL"/>
    <property type="match status" value="1"/>
</dbReference>
<dbReference type="PANTHER" id="PTHR10381">
    <property type="entry name" value="ATP-DEPENDENT CLP PROTEASE PROTEOLYTIC SUBUNIT"/>
    <property type="match status" value="1"/>
</dbReference>
<dbReference type="EMBL" id="WJXA01000004">
    <property type="protein sequence ID" value="KAF7145100.1"/>
    <property type="molecule type" value="Genomic_DNA"/>
</dbReference>
<evidence type="ECO:0000256" key="2">
    <source>
        <dbReference type="RuleBase" id="RU003567"/>
    </source>
</evidence>
<dbReference type="GO" id="GO:0009532">
    <property type="term" value="C:plastid stroma"/>
    <property type="evidence" value="ECO:0007669"/>
    <property type="project" value="UniProtKB-ARBA"/>
</dbReference>
<dbReference type="Proteomes" id="UP000626092">
    <property type="component" value="Unassembled WGS sequence"/>
</dbReference>
<evidence type="ECO:0000313" key="4">
    <source>
        <dbReference type="EMBL" id="KAF7145100.1"/>
    </source>
</evidence>
<organism evidence="4 5">
    <name type="scientific">Rhododendron simsii</name>
    <name type="common">Sims's rhododendron</name>
    <dbReference type="NCBI Taxonomy" id="118357"/>
    <lineage>
        <taxon>Eukaryota</taxon>
        <taxon>Viridiplantae</taxon>
        <taxon>Streptophyta</taxon>
        <taxon>Embryophyta</taxon>
        <taxon>Tracheophyta</taxon>
        <taxon>Spermatophyta</taxon>
        <taxon>Magnoliopsida</taxon>
        <taxon>eudicotyledons</taxon>
        <taxon>Gunneridae</taxon>
        <taxon>Pentapetalae</taxon>
        <taxon>asterids</taxon>
        <taxon>Ericales</taxon>
        <taxon>Ericaceae</taxon>
        <taxon>Ericoideae</taxon>
        <taxon>Rhodoreae</taxon>
        <taxon>Rhododendron</taxon>
    </lineage>
</organism>
<evidence type="ECO:0000256" key="1">
    <source>
        <dbReference type="ARBA" id="ARBA00007039"/>
    </source>
</evidence>
<dbReference type="GO" id="GO:0004252">
    <property type="term" value="F:serine-type endopeptidase activity"/>
    <property type="evidence" value="ECO:0007669"/>
    <property type="project" value="InterPro"/>
</dbReference>
<dbReference type="AlphaFoldDB" id="A0A834H435"/>
<dbReference type="GO" id="GO:0051117">
    <property type="term" value="F:ATPase binding"/>
    <property type="evidence" value="ECO:0007669"/>
    <property type="project" value="TreeGrafter"/>
</dbReference>
<feature type="compositionally biased region" description="Polar residues" evidence="3">
    <location>
        <begin position="21"/>
        <end position="32"/>
    </location>
</feature>
<gene>
    <name evidence="4" type="ORF">RHSIM_Rhsim04G0166800</name>
</gene>
<feature type="region of interest" description="Disordered" evidence="3">
    <location>
        <begin position="12"/>
        <end position="32"/>
    </location>
</feature>
<protein>
    <recommendedName>
        <fullName evidence="2">ATP-dependent Clp protease proteolytic subunit</fullName>
    </recommendedName>
</protein>
<dbReference type="Gene3D" id="3.90.226.10">
    <property type="entry name" value="2-enoyl-CoA Hydratase, Chain A, domain 1"/>
    <property type="match status" value="1"/>
</dbReference>
<dbReference type="Pfam" id="PF00574">
    <property type="entry name" value="CLP_protease"/>
    <property type="match status" value="1"/>
</dbReference>
<dbReference type="GO" id="GO:0009368">
    <property type="term" value="C:endopeptidase Clp complex"/>
    <property type="evidence" value="ECO:0007669"/>
    <property type="project" value="TreeGrafter"/>
</dbReference>
<dbReference type="OrthoDB" id="2017408at2759"/>